<evidence type="ECO:0000256" key="3">
    <source>
        <dbReference type="ARBA" id="ARBA00022741"/>
    </source>
</evidence>
<dbReference type="PROSITE" id="PS00455">
    <property type="entry name" value="AMP_BINDING"/>
    <property type="match status" value="1"/>
</dbReference>
<dbReference type="Proteomes" id="UP000321638">
    <property type="component" value="Unassembled WGS sequence"/>
</dbReference>
<keyword evidence="2" id="KW-0436">Ligase</keyword>
<keyword evidence="4" id="KW-0067">ATP-binding</keyword>
<keyword evidence="3" id="KW-0547">Nucleotide-binding</keyword>
<accession>A0A5C8PCG9</accession>
<dbReference type="GO" id="GO:0005324">
    <property type="term" value="F:long-chain fatty acid transmembrane transporter activity"/>
    <property type="evidence" value="ECO:0007669"/>
    <property type="project" value="TreeGrafter"/>
</dbReference>
<feature type="domain" description="AMP-dependent synthetase/ligase" evidence="5">
    <location>
        <begin position="24"/>
        <end position="375"/>
    </location>
</feature>
<evidence type="ECO:0000259" key="6">
    <source>
        <dbReference type="Pfam" id="PF13193"/>
    </source>
</evidence>
<protein>
    <submittedName>
        <fullName evidence="7">AMP-binding protein</fullName>
    </submittedName>
</protein>
<dbReference type="InterPro" id="IPR000873">
    <property type="entry name" value="AMP-dep_synth/lig_dom"/>
</dbReference>
<keyword evidence="8" id="KW-1185">Reference proteome</keyword>
<dbReference type="GO" id="GO:0005524">
    <property type="term" value="F:ATP binding"/>
    <property type="evidence" value="ECO:0007669"/>
    <property type="project" value="UniProtKB-KW"/>
</dbReference>
<dbReference type="InterPro" id="IPR025110">
    <property type="entry name" value="AMP-bd_C"/>
</dbReference>
<comment type="caution">
    <text evidence="7">The sequence shown here is derived from an EMBL/GenBank/DDBJ whole genome shotgun (WGS) entry which is preliminary data.</text>
</comment>
<evidence type="ECO:0000259" key="5">
    <source>
        <dbReference type="Pfam" id="PF00501"/>
    </source>
</evidence>
<sequence>MMTQTPSMNPTDWVLPRILAEQGRLRPAAPWVTIVGGDSLTFGDAAADVRRVAGYLAGLGVKPGDMVGLMMPNSVDLVRAWLGIGTLGAVAVMLNNELRGAFLQHQLRNCGADLVIVDASLVDAIVEAAPHVETLKRLLVPGSASGPASARPQRLSWEGWRTAAPYDGPLPRGEDIACVMYTSGTSGPSKGVLMPHAHCALYGMGQIRAMQLTHDDRFYITLPLFHANGLLMQLGATLQLGIPAVVRQRFSASEWLNDVRRYGCTVTNALGALAAFVLAQPRRDDDAQHGLRALCNAPNLPEHEAAFRERFGIRDVFSGFGMTEVNIPVWGRVGQSRPGAAGWVDREHFEVVVADPETDRAVPPGQLGEILVRPKVPFCFMVGYHNMPDRTVEAWRNLWFHTGDAATMDADGLVTFVDRIKDTIRRRGENIAASEVESAISQMPGAGEVAAFAVPSSIPGGEDELMLAIVPAAGATLTAEAVIEHADKVLPRFAAPRYVEFMSELPKTATGKVQRAVLRKRGPEQAWDRDTPSRP</sequence>
<dbReference type="GO" id="GO:0044539">
    <property type="term" value="P:long-chain fatty acid import into cell"/>
    <property type="evidence" value="ECO:0007669"/>
    <property type="project" value="TreeGrafter"/>
</dbReference>
<evidence type="ECO:0000256" key="2">
    <source>
        <dbReference type="ARBA" id="ARBA00022598"/>
    </source>
</evidence>
<feature type="domain" description="AMP-binding enzyme C-terminal" evidence="6">
    <location>
        <begin position="435"/>
        <end position="512"/>
    </location>
</feature>
<evidence type="ECO:0000256" key="4">
    <source>
        <dbReference type="ARBA" id="ARBA00022840"/>
    </source>
</evidence>
<reference evidence="7 8" key="1">
    <citation type="submission" date="2019-06" db="EMBL/GenBank/DDBJ databases">
        <title>New taxonomy in bacterial strain CC-CFT640, isolated from vineyard.</title>
        <authorList>
            <person name="Lin S.-Y."/>
            <person name="Tsai C.-F."/>
            <person name="Young C.-C."/>
        </authorList>
    </citation>
    <scope>NUCLEOTIDE SEQUENCE [LARGE SCALE GENOMIC DNA]</scope>
    <source>
        <strain evidence="7 8">CC-CFT640</strain>
    </source>
</reference>
<dbReference type="Gene3D" id="3.40.50.12780">
    <property type="entry name" value="N-terminal domain of ligase-like"/>
    <property type="match status" value="1"/>
</dbReference>
<dbReference type="GO" id="GO:0005886">
    <property type="term" value="C:plasma membrane"/>
    <property type="evidence" value="ECO:0007669"/>
    <property type="project" value="TreeGrafter"/>
</dbReference>
<dbReference type="EMBL" id="VDUZ01000045">
    <property type="protein sequence ID" value="TXL71290.1"/>
    <property type="molecule type" value="Genomic_DNA"/>
</dbReference>
<dbReference type="PANTHER" id="PTHR43107:SF15">
    <property type="entry name" value="FATTY ACID TRANSPORT PROTEIN 3, ISOFORM A"/>
    <property type="match status" value="1"/>
</dbReference>
<dbReference type="Pfam" id="PF00501">
    <property type="entry name" value="AMP-binding"/>
    <property type="match status" value="1"/>
</dbReference>
<gene>
    <name evidence="7" type="ORF">FHP25_30470</name>
</gene>
<dbReference type="PANTHER" id="PTHR43107">
    <property type="entry name" value="LONG-CHAIN FATTY ACID TRANSPORT PROTEIN"/>
    <property type="match status" value="1"/>
</dbReference>
<dbReference type="GO" id="GO:0004467">
    <property type="term" value="F:long-chain fatty acid-CoA ligase activity"/>
    <property type="evidence" value="ECO:0007669"/>
    <property type="project" value="TreeGrafter"/>
</dbReference>
<dbReference type="AlphaFoldDB" id="A0A5C8PCG9"/>
<comment type="similarity">
    <text evidence="1">Belongs to the ATP-dependent AMP-binding enzyme family.</text>
</comment>
<dbReference type="SUPFAM" id="SSF56801">
    <property type="entry name" value="Acetyl-CoA synthetase-like"/>
    <property type="match status" value="1"/>
</dbReference>
<dbReference type="InterPro" id="IPR042099">
    <property type="entry name" value="ANL_N_sf"/>
</dbReference>
<name>A0A5C8PCG9_9HYPH</name>
<dbReference type="InterPro" id="IPR045851">
    <property type="entry name" value="AMP-bd_C_sf"/>
</dbReference>
<dbReference type="OrthoDB" id="7315605at2"/>
<dbReference type="Gene3D" id="3.30.300.30">
    <property type="match status" value="1"/>
</dbReference>
<organism evidence="7 8">
    <name type="scientific">Vineibacter terrae</name>
    <dbReference type="NCBI Taxonomy" id="2586908"/>
    <lineage>
        <taxon>Bacteria</taxon>
        <taxon>Pseudomonadati</taxon>
        <taxon>Pseudomonadota</taxon>
        <taxon>Alphaproteobacteria</taxon>
        <taxon>Hyphomicrobiales</taxon>
        <taxon>Vineibacter</taxon>
    </lineage>
</organism>
<dbReference type="InterPro" id="IPR020845">
    <property type="entry name" value="AMP-binding_CS"/>
</dbReference>
<evidence type="ECO:0000313" key="8">
    <source>
        <dbReference type="Proteomes" id="UP000321638"/>
    </source>
</evidence>
<evidence type="ECO:0000256" key="1">
    <source>
        <dbReference type="ARBA" id="ARBA00006432"/>
    </source>
</evidence>
<proteinExistence type="inferred from homology"/>
<dbReference type="Pfam" id="PF13193">
    <property type="entry name" value="AMP-binding_C"/>
    <property type="match status" value="1"/>
</dbReference>
<evidence type="ECO:0000313" key="7">
    <source>
        <dbReference type="EMBL" id="TXL71290.1"/>
    </source>
</evidence>